<gene>
    <name evidence="8" type="ORF">HHL28_04100</name>
</gene>
<dbReference type="InterPro" id="IPR002712">
    <property type="entry name" value="CcdB"/>
</dbReference>
<sequence length="105" mass="11824">MHQYDVHRNIGRSRRQFPFFVVVQSGLLNKWDRRLACPFGDAAGFIVYPAMFPVFNIVGHSLHFLPHLISAIPMNVLGEVVTNLSDDAEKLINAIDLVLSRGHPT</sequence>
<keyword evidence="9" id="KW-1185">Reference proteome</keyword>
<dbReference type="KEGG" id="acru:HHL28_04100"/>
<evidence type="ECO:0000256" key="3">
    <source>
        <dbReference type="ARBA" id="ARBA00022491"/>
    </source>
</evidence>
<dbReference type="InterPro" id="IPR011067">
    <property type="entry name" value="Plasmid_toxin/cell-grow_inhib"/>
</dbReference>
<evidence type="ECO:0000256" key="7">
    <source>
        <dbReference type="ARBA" id="ARBA00033135"/>
    </source>
</evidence>
<keyword evidence="5" id="KW-0804">Transcription</keyword>
<evidence type="ECO:0000256" key="6">
    <source>
        <dbReference type="ARBA" id="ARBA00029628"/>
    </source>
</evidence>
<dbReference type="Proteomes" id="UP000501891">
    <property type="component" value="Chromosome"/>
</dbReference>
<reference evidence="8" key="1">
    <citation type="submission" date="2020-04" db="EMBL/GenBank/DDBJ databases">
        <title>A desert anoxygenic phototrophic bacterium fixes CO2 using RubisCO under aerobic conditions.</title>
        <authorList>
            <person name="Tang K."/>
        </authorList>
    </citation>
    <scope>NUCLEOTIDE SEQUENCE [LARGE SCALE GENOMIC DNA]</scope>
    <source>
        <strain evidence="8">MIMtkB3</strain>
    </source>
</reference>
<evidence type="ECO:0000313" key="8">
    <source>
        <dbReference type="EMBL" id="QJE72386.1"/>
    </source>
</evidence>
<keyword evidence="3" id="KW-0678">Repressor</keyword>
<accession>A0A858R5N8</accession>
<organism evidence="8 9">
    <name type="scientific">Aerophototrophica crusticola</name>
    <dbReference type="NCBI Taxonomy" id="1709002"/>
    <lineage>
        <taxon>Bacteria</taxon>
        <taxon>Pseudomonadati</taxon>
        <taxon>Pseudomonadota</taxon>
        <taxon>Alphaproteobacteria</taxon>
        <taxon>Rhodospirillales</taxon>
        <taxon>Rhodospirillaceae</taxon>
        <taxon>Aerophototrophica</taxon>
    </lineage>
</organism>
<evidence type="ECO:0000256" key="5">
    <source>
        <dbReference type="ARBA" id="ARBA00023163"/>
    </source>
</evidence>
<dbReference type="Pfam" id="PF01845">
    <property type="entry name" value="CcdB"/>
    <property type="match status" value="1"/>
</dbReference>
<evidence type="ECO:0000256" key="2">
    <source>
        <dbReference type="ARBA" id="ARBA00015075"/>
    </source>
</evidence>
<keyword evidence="4" id="KW-0805">Transcription regulation</keyword>
<dbReference type="Gene3D" id="2.30.30.110">
    <property type="match status" value="1"/>
</dbReference>
<evidence type="ECO:0000256" key="4">
    <source>
        <dbReference type="ARBA" id="ARBA00023015"/>
    </source>
</evidence>
<dbReference type="EMBL" id="CP051775">
    <property type="protein sequence ID" value="QJE72386.1"/>
    <property type="molecule type" value="Genomic_DNA"/>
</dbReference>
<dbReference type="AlphaFoldDB" id="A0A858R5N8"/>
<proteinExistence type="inferred from homology"/>
<evidence type="ECO:0000256" key="1">
    <source>
        <dbReference type="ARBA" id="ARBA00005230"/>
    </source>
</evidence>
<dbReference type="SUPFAM" id="SSF50118">
    <property type="entry name" value="Cell growth inhibitor/plasmid maintenance toxic component"/>
    <property type="match status" value="1"/>
</dbReference>
<dbReference type="GO" id="GO:0006276">
    <property type="term" value="P:plasmid maintenance"/>
    <property type="evidence" value="ECO:0007669"/>
    <property type="project" value="InterPro"/>
</dbReference>
<name>A0A858R5N8_9PROT</name>
<evidence type="ECO:0000313" key="9">
    <source>
        <dbReference type="Proteomes" id="UP000501891"/>
    </source>
</evidence>
<protein>
    <recommendedName>
        <fullName evidence="2">Toxin CcdB</fullName>
    </recommendedName>
    <alternativeName>
        <fullName evidence="7">Cytotoxic protein CcdB</fullName>
    </alternativeName>
    <alternativeName>
        <fullName evidence="6">Protein LetD</fullName>
    </alternativeName>
</protein>
<comment type="similarity">
    <text evidence="1">Belongs to the CcdB toxin family.</text>
</comment>
<dbReference type="GO" id="GO:0008657">
    <property type="term" value="F:DNA topoisomerase type II (double strand cut, ATP-hydrolyzing) inhibitor activity"/>
    <property type="evidence" value="ECO:0007669"/>
    <property type="project" value="InterPro"/>
</dbReference>